<dbReference type="SMART" id="SM00387">
    <property type="entry name" value="HATPase_c"/>
    <property type="match status" value="1"/>
</dbReference>
<dbReference type="InterPro" id="IPR004358">
    <property type="entry name" value="Sig_transdc_His_kin-like_C"/>
</dbReference>
<dbReference type="RefSeq" id="WP_038080529.1">
    <property type="nucleotide sequence ID" value="NZ_JHEG04000001.1"/>
</dbReference>
<dbReference type="GO" id="GO:0016020">
    <property type="term" value="C:membrane"/>
    <property type="evidence" value="ECO:0007669"/>
    <property type="project" value="UniProtKB-SubCell"/>
</dbReference>
<dbReference type="EMBL" id="JHEG04000001">
    <property type="protein sequence ID" value="KAF3884249.1"/>
    <property type="molecule type" value="Genomic_DNA"/>
</dbReference>
<dbReference type="EMBL" id="JHEG02000012">
    <property type="protein sequence ID" value="KIE13586.1"/>
    <property type="molecule type" value="Genomic_DNA"/>
</dbReference>
<dbReference type="AlphaFoldDB" id="A0A0C1NL97"/>
<dbReference type="Gene3D" id="1.10.287.130">
    <property type="match status" value="1"/>
</dbReference>
<dbReference type="SUPFAM" id="SSF158472">
    <property type="entry name" value="HAMP domain-like"/>
    <property type="match status" value="1"/>
</dbReference>
<sequence>MTLTPQVSSSNFVKRTFHRLSIRQKIVMGYGLALGIAVLGTIAGLEIGNRYYQKARAQMMVADEEGGLLSELQGALLEIQSHQQEIVPILKQSQIVQAKNSDLLIHLTETKKLIERLQEFSKTHSQKDLQGFLEKHEMTFTEYFQQVQLLLQKLNSNAKSQEESEARSLIWQFYQHPDVIQFNKFTHELKLFTLSIQERQKQADLAQNQVATLQVQIIIGSILLSTALATAFAFYTSRTIARPIKAVTAVAKQVTKEANFDLQVPVITEDEVGELAISLNQLIQQVKKLLEEQNVETQARLIQNEKMCSLGRMLAGVAHEIINPVNFISGNLVHAKNYTHDILTLLQTYKTEIPNPPVSVQALAEEIDLDFLEVDLPKLLTSIEFGADRTREIARSLKDFARLDEGEIQFVDIHACLNSTLLILQNRLKKGINIVRNYGEIPNVPGYPGLLYQVFMNLLSNAVDALEEKNADTSQVIPEITITTELGDLDMVVVRIGDNGSGISLENQSKIFETFFTTKPRGIGTGLGLAITYQIVVEKHSGKITCKSELDKGTEFTVFLPMNSQ</sequence>
<dbReference type="InterPro" id="IPR005467">
    <property type="entry name" value="His_kinase_dom"/>
</dbReference>
<dbReference type="STRING" id="1479485.DA73_0202545"/>
<evidence type="ECO:0000259" key="10">
    <source>
        <dbReference type="PROSITE" id="PS50109"/>
    </source>
</evidence>
<dbReference type="Gene3D" id="6.10.340.10">
    <property type="match status" value="1"/>
</dbReference>
<comment type="caution">
    <text evidence="13">The sequence shown here is derived from an EMBL/GenBank/DDBJ whole genome shotgun (WGS) entry which is preliminary data.</text>
</comment>
<dbReference type="InterPro" id="IPR036890">
    <property type="entry name" value="HATPase_C_sf"/>
</dbReference>
<evidence type="ECO:0000313" key="14">
    <source>
        <dbReference type="Proteomes" id="UP000029738"/>
    </source>
</evidence>
<evidence type="ECO:0000256" key="3">
    <source>
        <dbReference type="ARBA" id="ARBA00012438"/>
    </source>
</evidence>
<evidence type="ECO:0000256" key="2">
    <source>
        <dbReference type="ARBA" id="ARBA00004370"/>
    </source>
</evidence>
<comment type="subcellular location">
    <subcellularLocation>
        <location evidence="2">Membrane</location>
    </subcellularLocation>
</comment>
<gene>
    <name evidence="13" type="ORF">DA73_0202545</name>
    <name evidence="12" type="ORF">DA73_0400001135</name>
</gene>
<dbReference type="PRINTS" id="PR00344">
    <property type="entry name" value="BCTRLSENSOR"/>
</dbReference>
<evidence type="ECO:0000256" key="5">
    <source>
        <dbReference type="ARBA" id="ARBA00022679"/>
    </source>
</evidence>
<evidence type="ECO:0000256" key="9">
    <source>
        <dbReference type="SAM" id="Phobius"/>
    </source>
</evidence>
<evidence type="ECO:0000313" key="13">
    <source>
        <dbReference type="EMBL" id="KIE13586.1"/>
    </source>
</evidence>
<feature type="transmembrane region" description="Helical" evidence="9">
    <location>
        <begin position="27"/>
        <end position="48"/>
    </location>
</feature>
<reference evidence="13" key="1">
    <citation type="journal article" date="2015" name="Genome Announc.">
        <title>Draft Genome Sequence of Tolypothrix boutellei Strain VB521301.</title>
        <authorList>
            <person name="Chandrababunaidu M.M."/>
            <person name="Singh D."/>
            <person name="Sen D."/>
            <person name="Bhan S."/>
            <person name="Das S."/>
            <person name="Gupta A."/>
            <person name="Adhikary S.P."/>
            <person name="Tripathy S."/>
        </authorList>
    </citation>
    <scope>NUCLEOTIDE SEQUENCE</scope>
    <source>
        <strain evidence="13">VB521301</strain>
    </source>
</reference>
<evidence type="ECO:0000256" key="8">
    <source>
        <dbReference type="SAM" id="Coils"/>
    </source>
</evidence>
<accession>A0A0C1NL97</accession>
<dbReference type="InterPro" id="IPR003594">
    <property type="entry name" value="HATPase_dom"/>
</dbReference>
<name>A0A0C1NL97_9CYAN</name>
<comment type="catalytic activity">
    <reaction evidence="1">
        <text>ATP + protein L-histidine = ADP + protein N-phospho-L-histidine.</text>
        <dbReference type="EC" id="2.7.13.3"/>
    </reaction>
</comment>
<keyword evidence="8" id="KW-0175">Coiled coil</keyword>
<dbReference type="GO" id="GO:0000160">
    <property type="term" value="P:phosphorelay signal transduction system"/>
    <property type="evidence" value="ECO:0007669"/>
    <property type="project" value="UniProtKB-KW"/>
</dbReference>
<evidence type="ECO:0000256" key="7">
    <source>
        <dbReference type="ARBA" id="ARBA00023012"/>
    </source>
</evidence>
<dbReference type="PROSITE" id="PS50109">
    <property type="entry name" value="HIS_KIN"/>
    <property type="match status" value="1"/>
</dbReference>
<keyword evidence="4" id="KW-0597">Phosphoprotein</keyword>
<dbReference type="GO" id="GO:0004673">
    <property type="term" value="F:protein histidine kinase activity"/>
    <property type="evidence" value="ECO:0007669"/>
    <property type="project" value="UniProtKB-EC"/>
</dbReference>
<evidence type="ECO:0000259" key="11">
    <source>
        <dbReference type="PROSITE" id="PS50885"/>
    </source>
</evidence>
<keyword evidence="9" id="KW-1133">Transmembrane helix</keyword>
<dbReference type="InterPro" id="IPR003660">
    <property type="entry name" value="HAMP_dom"/>
</dbReference>
<evidence type="ECO:0000313" key="12">
    <source>
        <dbReference type="EMBL" id="KAF3884249.1"/>
    </source>
</evidence>
<feature type="transmembrane region" description="Helical" evidence="9">
    <location>
        <begin position="217"/>
        <end position="235"/>
    </location>
</feature>
<keyword evidence="14" id="KW-1185">Reference proteome</keyword>
<dbReference type="PANTHER" id="PTHR43065:SF50">
    <property type="entry name" value="HISTIDINE KINASE"/>
    <property type="match status" value="1"/>
</dbReference>
<dbReference type="OrthoDB" id="501036at2"/>
<feature type="domain" description="HAMP" evidence="11">
    <location>
        <begin position="238"/>
        <end position="291"/>
    </location>
</feature>
<dbReference type="EC" id="2.7.13.3" evidence="3"/>
<feature type="domain" description="Histidine kinase" evidence="10">
    <location>
        <begin position="348"/>
        <end position="564"/>
    </location>
</feature>
<keyword evidence="9" id="KW-0472">Membrane</keyword>
<dbReference type="SMART" id="SM00304">
    <property type="entry name" value="HAMP"/>
    <property type="match status" value="1"/>
</dbReference>
<reference evidence="12" key="2">
    <citation type="submission" date="2019-11" db="EMBL/GenBank/DDBJ databases">
        <title>Improved Assembly of Tolypothrix boutellei genome.</title>
        <authorList>
            <person name="Sarangi A.N."/>
            <person name="Mukherjee M."/>
            <person name="Ghosh S."/>
            <person name="Singh D."/>
            <person name="Das A."/>
            <person name="Kant S."/>
            <person name="Prusty A."/>
            <person name="Tripathy S."/>
        </authorList>
    </citation>
    <scope>NUCLEOTIDE SEQUENCE</scope>
    <source>
        <strain evidence="12">VB521301</strain>
    </source>
</reference>
<dbReference type="Proteomes" id="UP000029738">
    <property type="component" value="Unassembled WGS sequence"/>
</dbReference>
<evidence type="ECO:0000256" key="1">
    <source>
        <dbReference type="ARBA" id="ARBA00000085"/>
    </source>
</evidence>
<dbReference type="CDD" id="cd06225">
    <property type="entry name" value="HAMP"/>
    <property type="match status" value="1"/>
</dbReference>
<keyword evidence="5" id="KW-0808">Transferase</keyword>
<dbReference type="PROSITE" id="PS50885">
    <property type="entry name" value="HAMP"/>
    <property type="match status" value="1"/>
</dbReference>
<dbReference type="Pfam" id="PF00672">
    <property type="entry name" value="HAMP"/>
    <property type="match status" value="1"/>
</dbReference>
<dbReference type="Pfam" id="PF02518">
    <property type="entry name" value="HATPase_c"/>
    <property type="match status" value="1"/>
</dbReference>
<dbReference type="Gene3D" id="3.30.565.10">
    <property type="entry name" value="Histidine kinase-like ATPase, C-terminal domain"/>
    <property type="match status" value="1"/>
</dbReference>
<keyword evidence="9" id="KW-0812">Transmembrane</keyword>
<protein>
    <recommendedName>
        <fullName evidence="3">histidine kinase</fullName>
        <ecNumber evidence="3">2.7.13.3</ecNumber>
    </recommendedName>
</protein>
<evidence type="ECO:0000256" key="4">
    <source>
        <dbReference type="ARBA" id="ARBA00022553"/>
    </source>
</evidence>
<organism evidence="13">
    <name type="scientific">Tolypothrix bouteillei VB521301</name>
    <dbReference type="NCBI Taxonomy" id="1479485"/>
    <lineage>
        <taxon>Bacteria</taxon>
        <taxon>Bacillati</taxon>
        <taxon>Cyanobacteriota</taxon>
        <taxon>Cyanophyceae</taxon>
        <taxon>Nostocales</taxon>
        <taxon>Tolypothrichaceae</taxon>
        <taxon>Tolypothrix</taxon>
    </lineage>
</organism>
<dbReference type="SUPFAM" id="SSF55874">
    <property type="entry name" value="ATPase domain of HSP90 chaperone/DNA topoisomerase II/histidine kinase"/>
    <property type="match status" value="1"/>
</dbReference>
<evidence type="ECO:0000256" key="6">
    <source>
        <dbReference type="ARBA" id="ARBA00022777"/>
    </source>
</evidence>
<dbReference type="PANTHER" id="PTHR43065">
    <property type="entry name" value="SENSOR HISTIDINE KINASE"/>
    <property type="match status" value="1"/>
</dbReference>
<feature type="coiled-coil region" evidence="8">
    <location>
        <begin position="272"/>
        <end position="299"/>
    </location>
</feature>
<keyword evidence="7" id="KW-0902">Two-component regulatory system</keyword>
<proteinExistence type="predicted"/>
<keyword evidence="6 13" id="KW-0418">Kinase</keyword>